<keyword evidence="3" id="KW-1185">Reference proteome</keyword>
<organism evidence="2 3">
    <name type="scientific">Methanobacterium alkalithermotolerans</name>
    <dbReference type="NCBI Taxonomy" id="2731220"/>
    <lineage>
        <taxon>Archaea</taxon>
        <taxon>Methanobacteriati</taxon>
        <taxon>Methanobacteriota</taxon>
        <taxon>Methanomada group</taxon>
        <taxon>Methanobacteria</taxon>
        <taxon>Methanobacteriales</taxon>
        <taxon>Methanobacteriaceae</taxon>
        <taxon>Methanobacterium</taxon>
    </lineage>
</organism>
<dbReference type="RefSeq" id="WP_211532259.1">
    <property type="nucleotide sequence ID" value="NZ_CP058560.1"/>
</dbReference>
<dbReference type="InterPro" id="IPR002802">
    <property type="entry name" value="Endo_dU"/>
</dbReference>
<evidence type="ECO:0000313" key="2">
    <source>
        <dbReference type="EMBL" id="QUH23302.1"/>
    </source>
</evidence>
<accession>A0A8T8K631</accession>
<evidence type="ECO:0000256" key="1">
    <source>
        <dbReference type="HAMAP-Rule" id="MF_00582"/>
    </source>
</evidence>
<dbReference type="PIRSF" id="PIRSF006380">
    <property type="entry name" value="UCP006380"/>
    <property type="match status" value="1"/>
</dbReference>
<name>A0A8T8K631_9EURY</name>
<comment type="similarity">
    <text evidence="1">Belongs to the UPF0215 family.</text>
</comment>
<dbReference type="Proteomes" id="UP000681041">
    <property type="component" value="Chromosome"/>
</dbReference>
<dbReference type="Gene3D" id="3.30.2170.10">
    <property type="entry name" value="archaeoglobus fulgidus dsm 4304 superfamily"/>
    <property type="match status" value="1"/>
</dbReference>
<gene>
    <name evidence="2" type="ORF">HYG87_05790</name>
</gene>
<proteinExistence type="inferred from homology"/>
<dbReference type="Pfam" id="PF01949">
    <property type="entry name" value="Endo_dU"/>
    <property type="match status" value="1"/>
</dbReference>
<dbReference type="PANTHER" id="PTHR39518">
    <property type="entry name" value="UPF0215 PROTEIN MJ1150"/>
    <property type="match status" value="1"/>
</dbReference>
<dbReference type="PANTHER" id="PTHR39518:SF2">
    <property type="entry name" value="UPF0215 PROTEIN MJ1150"/>
    <property type="match status" value="1"/>
</dbReference>
<dbReference type="KEGG" id="meme:HYG87_05790"/>
<dbReference type="AlphaFoldDB" id="A0A8T8K631"/>
<dbReference type="EMBL" id="CP058560">
    <property type="protein sequence ID" value="QUH23302.1"/>
    <property type="molecule type" value="Genomic_DNA"/>
</dbReference>
<reference evidence="2" key="1">
    <citation type="submission" date="2020-07" db="EMBL/GenBank/DDBJ databases">
        <title>Methanobacterium. sp. MethCan genome.</title>
        <authorList>
            <person name="Postec A."/>
            <person name="Quemeneur M."/>
        </authorList>
    </citation>
    <scope>NUCLEOTIDE SEQUENCE</scope>
    <source>
        <strain evidence="2">MethCAN</strain>
    </source>
</reference>
<protein>
    <recommendedName>
        <fullName evidence="1">UPF0215 protein HYG87_05790</fullName>
    </recommendedName>
</protein>
<dbReference type="NCBIfam" id="NF001977">
    <property type="entry name" value="PRK00766.1"/>
    <property type="match status" value="1"/>
</dbReference>
<sequence>MKNKTFRQIKREIRILGIDDAPFLPHHQGEVLLVGTIFRGGSWMDGVITTHLQVDGQDATSKIISMVNKSRHRGQLGVMMLDGITFGGFNVADIKEIFEKTGVPVIAVMRKTPDFDKIKKALDNFPDGKQKWEIIQKAGPIYPVKSKETIYMQINGMEVDDALKIVKLSTTHSALPEPVRTAHLIAAGVKEGESKGRA</sequence>
<dbReference type="HAMAP" id="MF_00582">
    <property type="entry name" value="UPF0215"/>
    <property type="match status" value="1"/>
</dbReference>
<dbReference type="GeneID" id="64820257"/>
<evidence type="ECO:0000313" key="3">
    <source>
        <dbReference type="Proteomes" id="UP000681041"/>
    </source>
</evidence>
<dbReference type="OrthoDB" id="15207at2157"/>